<reference evidence="2 3" key="1">
    <citation type="submission" date="2018-07" db="EMBL/GenBank/DDBJ databases">
        <title>Dyella monticola sp. nov. and Dyella psychrodurans sp. nov. isolated from monsoon evergreen broad-leaved forest soil of Dinghu Mountain, China.</title>
        <authorList>
            <person name="Gao Z."/>
            <person name="Qiu L."/>
        </authorList>
    </citation>
    <scope>NUCLEOTIDE SEQUENCE [LARGE SCALE GENOMIC DNA]</scope>
    <source>
        <strain evidence="2 3">4G-K06</strain>
    </source>
</reference>
<dbReference type="AlphaFoldDB" id="A0A370WTA4"/>
<comment type="caution">
    <text evidence="2">The sequence shown here is derived from an EMBL/GenBank/DDBJ whole genome shotgun (WGS) entry which is preliminary data.</text>
</comment>
<organism evidence="2 3">
    <name type="scientific">Dyella monticola</name>
    <dbReference type="NCBI Taxonomy" id="1927958"/>
    <lineage>
        <taxon>Bacteria</taxon>
        <taxon>Pseudomonadati</taxon>
        <taxon>Pseudomonadota</taxon>
        <taxon>Gammaproteobacteria</taxon>
        <taxon>Lysobacterales</taxon>
        <taxon>Rhodanobacteraceae</taxon>
        <taxon>Dyella</taxon>
    </lineage>
</organism>
<sequence>MPRFTQRQYEWRVLAAMAIYAGFLLYVWPLVGTTGSYPLKLLLALAPALPVIYVLAQMARRIRASDELEQRTHLIALGVAVGVVGALSLVGGFLCIAHVLKLDGSILIWVFPVIMFSYGATRWWLLRRYGGVMCDEEAKVWLWLRFVLIGAIVLAMAMMHPKDLDDYRLGFIYGTGAGMMGMGLVVALVQWRRRKFRSQ</sequence>
<evidence type="ECO:0000313" key="2">
    <source>
        <dbReference type="EMBL" id="RDS79398.1"/>
    </source>
</evidence>
<evidence type="ECO:0008006" key="4">
    <source>
        <dbReference type="Google" id="ProtNLM"/>
    </source>
</evidence>
<feature type="transmembrane region" description="Helical" evidence="1">
    <location>
        <begin position="138"/>
        <end position="159"/>
    </location>
</feature>
<feature type="transmembrane region" description="Helical" evidence="1">
    <location>
        <begin position="106"/>
        <end position="126"/>
    </location>
</feature>
<protein>
    <recommendedName>
        <fullName evidence="4">Transmembrane protein</fullName>
    </recommendedName>
</protein>
<evidence type="ECO:0000313" key="3">
    <source>
        <dbReference type="Proteomes" id="UP000254258"/>
    </source>
</evidence>
<dbReference type="OrthoDB" id="5956355at2"/>
<feature type="transmembrane region" description="Helical" evidence="1">
    <location>
        <begin position="171"/>
        <end position="191"/>
    </location>
</feature>
<feature type="transmembrane region" description="Helical" evidence="1">
    <location>
        <begin position="37"/>
        <end position="56"/>
    </location>
</feature>
<feature type="transmembrane region" description="Helical" evidence="1">
    <location>
        <begin position="12"/>
        <end position="31"/>
    </location>
</feature>
<keyword evidence="1" id="KW-1133">Transmembrane helix</keyword>
<keyword evidence="1" id="KW-0812">Transmembrane</keyword>
<evidence type="ECO:0000256" key="1">
    <source>
        <dbReference type="SAM" id="Phobius"/>
    </source>
</evidence>
<gene>
    <name evidence="2" type="ORF">DWU98_17705</name>
</gene>
<accession>A0A370WTA4</accession>
<dbReference type="Proteomes" id="UP000254258">
    <property type="component" value="Unassembled WGS sequence"/>
</dbReference>
<keyword evidence="3" id="KW-1185">Reference proteome</keyword>
<keyword evidence="1" id="KW-0472">Membrane</keyword>
<dbReference type="EMBL" id="QRBE01000013">
    <property type="protein sequence ID" value="RDS79398.1"/>
    <property type="molecule type" value="Genomic_DNA"/>
</dbReference>
<proteinExistence type="predicted"/>
<dbReference type="RefSeq" id="WP_115496913.1">
    <property type="nucleotide sequence ID" value="NZ_QRBE01000013.1"/>
</dbReference>
<feature type="transmembrane region" description="Helical" evidence="1">
    <location>
        <begin position="77"/>
        <end position="100"/>
    </location>
</feature>
<name>A0A370WTA4_9GAMM</name>